<evidence type="ECO:0000256" key="7">
    <source>
        <dbReference type="SAM" id="Phobius"/>
    </source>
</evidence>
<feature type="transmembrane region" description="Helical" evidence="7">
    <location>
        <begin position="32"/>
        <end position="56"/>
    </location>
</feature>
<feature type="transmembrane region" description="Helical" evidence="7">
    <location>
        <begin position="553"/>
        <end position="574"/>
    </location>
</feature>
<feature type="transmembrane region" description="Helical" evidence="7">
    <location>
        <begin position="954"/>
        <end position="973"/>
    </location>
</feature>
<comment type="similarity">
    <text evidence="6">Belongs to the dispatched family.</text>
</comment>
<feature type="transmembrane region" description="Helical" evidence="7">
    <location>
        <begin position="623"/>
        <end position="644"/>
    </location>
</feature>
<dbReference type="OrthoDB" id="193905at2759"/>
<comment type="caution">
    <text evidence="9">The sequence shown here is derived from an EMBL/GenBank/DDBJ whole genome shotgun (WGS) entry which is preliminary data.</text>
</comment>
<dbReference type="InterPro" id="IPR000731">
    <property type="entry name" value="SSD"/>
</dbReference>
<feature type="transmembrane region" description="Helical" evidence="7">
    <location>
        <begin position="1024"/>
        <end position="1045"/>
    </location>
</feature>
<dbReference type="PANTHER" id="PTHR45951">
    <property type="entry name" value="PROTEIN DISPATCHED-RELATED"/>
    <property type="match status" value="1"/>
</dbReference>
<feature type="transmembrane region" description="Helical" evidence="7">
    <location>
        <begin position="454"/>
        <end position="472"/>
    </location>
</feature>
<dbReference type="InterPro" id="IPR004869">
    <property type="entry name" value="MMPL_dom"/>
</dbReference>
<name>A0A8S1C4V1_9INSE</name>
<dbReference type="GO" id="GO:0016020">
    <property type="term" value="C:membrane"/>
    <property type="evidence" value="ECO:0007669"/>
    <property type="project" value="UniProtKB-SubCell"/>
</dbReference>
<evidence type="ECO:0000313" key="9">
    <source>
        <dbReference type="EMBL" id="CAB3367110.1"/>
    </source>
</evidence>
<evidence type="ECO:0000256" key="4">
    <source>
        <dbReference type="ARBA" id="ARBA00023136"/>
    </source>
</evidence>
<dbReference type="GO" id="GO:0022857">
    <property type="term" value="F:transmembrane transporter activity"/>
    <property type="evidence" value="ECO:0007669"/>
    <property type="project" value="TreeGrafter"/>
</dbReference>
<dbReference type="Pfam" id="PF03176">
    <property type="entry name" value="MMPL"/>
    <property type="match status" value="1"/>
</dbReference>
<reference evidence="9 10" key="1">
    <citation type="submission" date="2020-04" db="EMBL/GenBank/DDBJ databases">
        <authorList>
            <person name="Alioto T."/>
            <person name="Alioto T."/>
            <person name="Gomez Garrido J."/>
        </authorList>
    </citation>
    <scope>NUCLEOTIDE SEQUENCE [LARGE SCALE GENOMIC DNA]</scope>
</reference>
<feature type="transmembrane region" description="Helical" evidence="7">
    <location>
        <begin position="922"/>
        <end position="947"/>
    </location>
</feature>
<keyword evidence="4 7" id="KW-0472">Membrane</keyword>
<keyword evidence="10" id="KW-1185">Reference proteome</keyword>
<gene>
    <name evidence="9" type="ORF">CLODIP_2_CD07519</name>
</gene>
<dbReference type="PANTHER" id="PTHR45951:SF3">
    <property type="entry name" value="PROTEIN DISPATCHED"/>
    <property type="match status" value="1"/>
</dbReference>
<feature type="transmembrane region" description="Helical" evidence="7">
    <location>
        <begin position="430"/>
        <end position="448"/>
    </location>
</feature>
<keyword evidence="5" id="KW-0325">Glycoprotein</keyword>
<comment type="subcellular location">
    <subcellularLocation>
        <location evidence="1">Membrane</location>
        <topology evidence="1">Multi-pass membrane protein</topology>
    </subcellularLocation>
</comment>
<feature type="transmembrane region" description="Helical" evidence="7">
    <location>
        <begin position="523"/>
        <end position="541"/>
    </location>
</feature>
<dbReference type="SUPFAM" id="SSF82866">
    <property type="entry name" value="Multidrug efflux transporter AcrB transmembrane domain"/>
    <property type="match status" value="2"/>
</dbReference>
<keyword evidence="3 7" id="KW-1133">Transmembrane helix</keyword>
<dbReference type="Gene3D" id="1.20.1640.10">
    <property type="entry name" value="Multidrug efflux transporter AcrB transmembrane domain"/>
    <property type="match status" value="2"/>
</dbReference>
<evidence type="ECO:0000256" key="1">
    <source>
        <dbReference type="ARBA" id="ARBA00004141"/>
    </source>
</evidence>
<evidence type="ECO:0000259" key="8">
    <source>
        <dbReference type="PROSITE" id="PS50156"/>
    </source>
</evidence>
<evidence type="ECO:0000256" key="5">
    <source>
        <dbReference type="ARBA" id="ARBA00023180"/>
    </source>
</evidence>
<organism evidence="9 10">
    <name type="scientific">Cloeon dipterum</name>
    <dbReference type="NCBI Taxonomy" id="197152"/>
    <lineage>
        <taxon>Eukaryota</taxon>
        <taxon>Metazoa</taxon>
        <taxon>Ecdysozoa</taxon>
        <taxon>Arthropoda</taxon>
        <taxon>Hexapoda</taxon>
        <taxon>Insecta</taxon>
        <taxon>Pterygota</taxon>
        <taxon>Palaeoptera</taxon>
        <taxon>Ephemeroptera</taxon>
        <taxon>Pisciforma</taxon>
        <taxon>Baetidae</taxon>
        <taxon>Cloeon</taxon>
    </lineage>
</organism>
<evidence type="ECO:0000256" key="6">
    <source>
        <dbReference type="ARBA" id="ARBA00038046"/>
    </source>
</evidence>
<protein>
    <recommendedName>
        <fullName evidence="8">SSD domain-containing protein</fullName>
    </recommendedName>
</protein>
<feature type="domain" description="SSD" evidence="8">
    <location>
        <begin position="450"/>
        <end position="579"/>
    </location>
</feature>
<feature type="transmembrane region" description="Helical" evidence="7">
    <location>
        <begin position="993"/>
        <end position="1012"/>
    </location>
</feature>
<dbReference type="EMBL" id="CADEPI010000028">
    <property type="protein sequence ID" value="CAB3367110.1"/>
    <property type="molecule type" value="Genomic_DNA"/>
</dbReference>
<dbReference type="PROSITE" id="PS50156">
    <property type="entry name" value="SSD"/>
    <property type="match status" value="1"/>
</dbReference>
<proteinExistence type="inferred from homology"/>
<feature type="transmembrane region" description="Helical" evidence="7">
    <location>
        <begin position="484"/>
        <end position="503"/>
    </location>
</feature>
<evidence type="ECO:0000256" key="2">
    <source>
        <dbReference type="ARBA" id="ARBA00022692"/>
    </source>
</evidence>
<dbReference type="Proteomes" id="UP000494165">
    <property type="component" value="Unassembled WGS sequence"/>
</dbReference>
<evidence type="ECO:0000313" key="10">
    <source>
        <dbReference type="Proteomes" id="UP000494165"/>
    </source>
</evidence>
<evidence type="ECO:0000256" key="3">
    <source>
        <dbReference type="ARBA" id="ARBA00022989"/>
    </source>
</evidence>
<dbReference type="AlphaFoldDB" id="A0A8S1C4V1"/>
<accession>A0A8S1C4V1</accession>
<dbReference type="InterPro" id="IPR052081">
    <property type="entry name" value="Dispatched_Hh_regulator"/>
</dbReference>
<keyword evidence="2 7" id="KW-0812">Transmembrane</keyword>
<sequence>MQVTVLSEMENAAGVSQNIISSRRRFHLSFSISSVIFLLWLILTGISIAAVVIIFVQPSHAPDFRTPYMGFETRSTVLSGRLDVLLNLADASKPAGFMTSNPEGKRLQILQGRMHQQRLESWQQSLFKDNWNELSKVHTHSVFVNSNSTVVNSAPLLPQKEMKNETYPLRNYSISHVLPSDSSVLQSDASITKDSDVGHVTMEDYDDEENDEHYGTVNNHAHKKALFCGQPTMSHARIIISHSLEGQTLWKLDVVRELCRLEKEIEHFYSDICENMDPGKCCPMWSLTRYLTLASNKSSCDHLTEDDLLNCAELLQVCTQHFHNLELECIEEEGTCQLAPLRCTRNSIVHGLMNFIFDIGFLPPNSSEQSEHTLKYIQIILPIAKSTKSYDFFNHINTLPHSKYKEIKIVAMDLGLDDYIFDKILIRDSIRISILVTILLLVILLIFIRSLLMIFFGLLNIFFSLAISYWIYCETLGAERFPFLNLMAALLLLAIGTDDLLFISHSWQDHYDLKIRDKLCSLMPLWFSVTATSVTTAAAMFSAKLSSVTSIALFSIFAGSTMMIHWMMTIFWMIPSVILTEMLLKIFSVQKSIKFLCSEKFCGSCQKFICALKTAVVWVITRTAFICIIFMILTAAASSYVLLIHPRLQAPNSKTFPLFGPNHPFERYQADFTESFWFERREKSSRDILPLTWVWGLKPIDSRDILNPSSRPNGSSLVFDRTFDITKPKAQQFLLRFCRQLKKQPFYKSVMGPLLQNCFLESLITYMNRKCHDPFNDHDRKPCCGTAKFPFAPKTFSICLERAMKDLHSTPAQFFMPSLAGPKFDMRHQGNLSVPKAVVVQYDSSREFSQSFQQMDEFFQEVEVWTVKMMKTAPLSMKNGFFTSDLKFYDLQSTLMTESVTSVIVAASICAMILYLSTCNLVVTLLAVFSVYTILASSLATLALLGWRLNILESLAVTMAAGLSVDFVLHYAIKYNGHLEREQRIKHLVFKNITPMFGAALTALVTGLMLLTSELLALNQIGTFILDLTLHSIFVANFGFLPLLYKFGPAYKTDLEFCQKLLFTATEFQDETNVTSQAPLSESNSVTLTGLAPMIPELHELENMSPTFLEDPTQRDHIFDTMLAGSSAPNCLDKKASSVMKKNCTTLEPLLQERH</sequence>
<dbReference type="GO" id="GO:0007224">
    <property type="term" value="P:smoothened signaling pathway"/>
    <property type="evidence" value="ECO:0007669"/>
    <property type="project" value="TreeGrafter"/>
</dbReference>